<dbReference type="InterPro" id="IPR002645">
    <property type="entry name" value="STAS_dom"/>
</dbReference>
<dbReference type="SUPFAM" id="SSF52091">
    <property type="entry name" value="SpoIIaa-like"/>
    <property type="match status" value="1"/>
</dbReference>
<accession>A0A2S6GIX0</accession>
<dbReference type="PROSITE" id="PS50801">
    <property type="entry name" value="STAS"/>
    <property type="match status" value="1"/>
</dbReference>
<dbReference type="EMBL" id="PTIX01000016">
    <property type="protein sequence ID" value="PPK65101.1"/>
    <property type="molecule type" value="Genomic_DNA"/>
</dbReference>
<feature type="region of interest" description="Disordered" evidence="1">
    <location>
        <begin position="157"/>
        <end position="178"/>
    </location>
</feature>
<dbReference type="RefSeq" id="WP_181043734.1">
    <property type="nucleotide sequence ID" value="NZ_CP154825.1"/>
</dbReference>
<evidence type="ECO:0000259" key="2">
    <source>
        <dbReference type="PROSITE" id="PS50801"/>
    </source>
</evidence>
<dbReference type="InterPro" id="IPR036513">
    <property type="entry name" value="STAS_dom_sf"/>
</dbReference>
<comment type="caution">
    <text evidence="3">The sequence shown here is derived from an EMBL/GenBank/DDBJ whole genome shotgun (WGS) entry which is preliminary data.</text>
</comment>
<proteinExistence type="predicted"/>
<sequence>MESNLLPFLLPDEIEARRGSGTLPRRKRSKTVSQVAPREGAFGGSALLRLTITWQTGASGAEMHIQISGALDTTAAPTLAEALARAQIDLRAVPSATGLVLDLRTVSSLDGAGANVIARAYATFAACGTSLRLVADSAAVTRPLALTGLDRIFDLYRAPHPEPGDSPAHAASPGTQRP</sequence>
<keyword evidence="4" id="KW-1185">Reference proteome</keyword>
<evidence type="ECO:0000313" key="3">
    <source>
        <dbReference type="EMBL" id="PPK65101.1"/>
    </source>
</evidence>
<protein>
    <submittedName>
        <fullName evidence="3">Anti-anti-sigma factor</fullName>
    </submittedName>
</protein>
<dbReference type="Pfam" id="PF01740">
    <property type="entry name" value="STAS"/>
    <property type="match status" value="1"/>
</dbReference>
<organism evidence="3 4">
    <name type="scientific">Actinokineospora auranticolor</name>
    <dbReference type="NCBI Taxonomy" id="155976"/>
    <lineage>
        <taxon>Bacteria</taxon>
        <taxon>Bacillati</taxon>
        <taxon>Actinomycetota</taxon>
        <taxon>Actinomycetes</taxon>
        <taxon>Pseudonocardiales</taxon>
        <taxon>Pseudonocardiaceae</taxon>
        <taxon>Actinokineospora</taxon>
    </lineage>
</organism>
<dbReference type="CDD" id="cd07043">
    <property type="entry name" value="STAS_anti-anti-sigma_factors"/>
    <property type="match status" value="1"/>
</dbReference>
<dbReference type="Gene3D" id="3.30.750.24">
    <property type="entry name" value="STAS domain"/>
    <property type="match status" value="1"/>
</dbReference>
<name>A0A2S6GIX0_9PSEU</name>
<evidence type="ECO:0000256" key="1">
    <source>
        <dbReference type="SAM" id="MobiDB-lite"/>
    </source>
</evidence>
<feature type="domain" description="STAS" evidence="2">
    <location>
        <begin position="65"/>
        <end position="149"/>
    </location>
</feature>
<evidence type="ECO:0000313" key="4">
    <source>
        <dbReference type="Proteomes" id="UP000239203"/>
    </source>
</evidence>
<dbReference type="Proteomes" id="UP000239203">
    <property type="component" value="Unassembled WGS sequence"/>
</dbReference>
<gene>
    <name evidence="3" type="ORF">CLV40_116144</name>
</gene>
<reference evidence="3 4" key="1">
    <citation type="submission" date="2018-02" db="EMBL/GenBank/DDBJ databases">
        <title>Genomic Encyclopedia of Archaeal and Bacterial Type Strains, Phase II (KMG-II): from individual species to whole genera.</title>
        <authorList>
            <person name="Goeker M."/>
        </authorList>
    </citation>
    <scope>NUCLEOTIDE SEQUENCE [LARGE SCALE GENOMIC DNA]</scope>
    <source>
        <strain evidence="3 4">YU 961-1</strain>
    </source>
</reference>
<dbReference type="AlphaFoldDB" id="A0A2S6GIX0"/>